<evidence type="ECO:0000256" key="1">
    <source>
        <dbReference type="ARBA" id="ARBA00006217"/>
    </source>
</evidence>
<dbReference type="AlphaFoldDB" id="A0A099D2T5"/>
<evidence type="ECO:0000256" key="2">
    <source>
        <dbReference type="ARBA" id="ARBA00012925"/>
    </source>
</evidence>
<comment type="catalytic activity">
    <reaction evidence="6">
        <text>hydrogencarbonate + H(+) = CO2 + H2O</text>
        <dbReference type="Rhea" id="RHEA:10748"/>
        <dbReference type="ChEBI" id="CHEBI:15377"/>
        <dbReference type="ChEBI" id="CHEBI:15378"/>
        <dbReference type="ChEBI" id="CHEBI:16526"/>
        <dbReference type="ChEBI" id="CHEBI:17544"/>
        <dbReference type="EC" id="4.2.1.1"/>
    </reaction>
</comment>
<dbReference type="GO" id="GO:0004089">
    <property type="term" value="F:carbonate dehydratase activity"/>
    <property type="evidence" value="ECO:0007669"/>
    <property type="project" value="UniProtKB-EC"/>
</dbReference>
<feature type="binding site" evidence="7">
    <location>
        <position position="88"/>
    </location>
    <ligand>
        <name>Zn(2+)</name>
        <dbReference type="ChEBI" id="CHEBI:29105"/>
    </ligand>
</feature>
<evidence type="ECO:0000256" key="4">
    <source>
        <dbReference type="ARBA" id="ARBA00022833"/>
    </source>
</evidence>
<evidence type="ECO:0000313" key="12">
    <source>
        <dbReference type="Proteomes" id="UP000215043"/>
    </source>
</evidence>
<organism evidence="9 12">
    <name type="scientific">Actinopolyspora erythraea</name>
    <dbReference type="NCBI Taxonomy" id="414996"/>
    <lineage>
        <taxon>Bacteria</taxon>
        <taxon>Bacillati</taxon>
        <taxon>Actinomycetota</taxon>
        <taxon>Actinomycetes</taxon>
        <taxon>Actinopolysporales</taxon>
        <taxon>Actinopolysporaceae</taxon>
        <taxon>Actinopolyspora</taxon>
    </lineage>
</organism>
<dbReference type="CDD" id="cd03379">
    <property type="entry name" value="beta_CA_cladeD"/>
    <property type="match status" value="1"/>
</dbReference>
<evidence type="ECO:0000256" key="8">
    <source>
        <dbReference type="SAM" id="MobiDB-lite"/>
    </source>
</evidence>
<feature type="region of interest" description="Disordered" evidence="8">
    <location>
        <begin position="1"/>
        <end position="20"/>
    </location>
</feature>
<comment type="similarity">
    <text evidence="1">Belongs to the beta-class carbonic anhydrase family.</text>
</comment>
<dbReference type="EMBL" id="JPMV01000035">
    <property type="protein sequence ID" value="KGI80266.1"/>
    <property type="molecule type" value="Genomic_DNA"/>
</dbReference>
<keyword evidence="11" id="KW-1185">Reference proteome</keyword>
<protein>
    <recommendedName>
        <fullName evidence="2">carbonic anhydrase</fullName>
        <ecNumber evidence="2">4.2.1.1</ecNumber>
    </recommendedName>
</protein>
<dbReference type="InterPro" id="IPR036874">
    <property type="entry name" value="Carbonic_anhydrase_sf"/>
</dbReference>
<dbReference type="eggNOG" id="COG0288">
    <property type="taxonomic scope" value="Bacteria"/>
</dbReference>
<dbReference type="OrthoDB" id="8968066at2"/>
<evidence type="ECO:0000256" key="7">
    <source>
        <dbReference type="PIRSR" id="PIRSR601765-1"/>
    </source>
</evidence>
<dbReference type="Proteomes" id="UP000029737">
    <property type="component" value="Unassembled WGS sequence"/>
</dbReference>
<feature type="binding site" evidence="7">
    <location>
        <position position="91"/>
    </location>
    <ligand>
        <name>Zn(2+)</name>
        <dbReference type="ChEBI" id="CHEBI:29105"/>
    </ligand>
</feature>
<dbReference type="Proteomes" id="UP000215043">
    <property type="component" value="Chromosome"/>
</dbReference>
<dbReference type="Pfam" id="PF00484">
    <property type="entry name" value="Pro_CA"/>
    <property type="match status" value="1"/>
</dbReference>
<reference evidence="9 12" key="2">
    <citation type="submission" date="2017-08" db="EMBL/GenBank/DDBJ databases">
        <title>The complete genome sequence of moderately halophilic actinomycete Actinopolyspora erythraea YIM 90600, the producer of novel erythromycin, novel actinopolysporins A-C and tubercidin.</title>
        <authorList>
            <person name="Yin M."/>
            <person name="Tang S."/>
        </authorList>
    </citation>
    <scope>NUCLEOTIDE SEQUENCE [LARGE SCALE GENOMIC DNA]</scope>
    <source>
        <strain evidence="9 12">YIM 90600</strain>
    </source>
</reference>
<dbReference type="InterPro" id="IPR001765">
    <property type="entry name" value="Carbonic_anhydrase"/>
</dbReference>
<dbReference type="EMBL" id="CP022752">
    <property type="protein sequence ID" value="ASU77245.1"/>
    <property type="molecule type" value="Genomic_DNA"/>
</dbReference>
<feature type="binding site" evidence="7">
    <location>
        <position position="35"/>
    </location>
    <ligand>
        <name>Zn(2+)</name>
        <dbReference type="ChEBI" id="CHEBI:29105"/>
    </ligand>
</feature>
<feature type="compositionally biased region" description="Basic and acidic residues" evidence="8">
    <location>
        <begin position="1"/>
        <end position="19"/>
    </location>
</feature>
<reference evidence="10 11" key="1">
    <citation type="journal article" date="2014" name="PLoS ONE">
        <title>Identification and Characterization of a New Erythromycin Biosynthetic Gene Cluster in Actinopolyspora erythraea YIM90600, a Novel Erythronolide-Producing Halophilic Actinomycete Isolated from Salt Field.</title>
        <authorList>
            <person name="Chen D."/>
            <person name="Feng J."/>
            <person name="Huang L."/>
            <person name="Zhang Q."/>
            <person name="Wu J."/>
            <person name="Zhu X."/>
            <person name="Duan Y."/>
            <person name="Xu Z."/>
        </authorList>
    </citation>
    <scope>NUCLEOTIDE SEQUENCE [LARGE SCALE GENOMIC DNA]</scope>
    <source>
        <strain evidence="10 11">YIM90600</strain>
    </source>
</reference>
<dbReference type="EC" id="4.2.1.1" evidence="2"/>
<dbReference type="PANTHER" id="PTHR43175">
    <property type="entry name" value="CARBONIC ANHYDRASE"/>
    <property type="match status" value="1"/>
</dbReference>
<dbReference type="SUPFAM" id="SSF53056">
    <property type="entry name" value="beta-carbonic anhydrase, cab"/>
    <property type="match status" value="1"/>
</dbReference>
<evidence type="ECO:0000256" key="6">
    <source>
        <dbReference type="ARBA" id="ARBA00048348"/>
    </source>
</evidence>
<dbReference type="SMART" id="SM00947">
    <property type="entry name" value="Pro_CA"/>
    <property type="match status" value="1"/>
</dbReference>
<name>A0A099D2T5_9ACTN</name>
<sequence length="165" mass="18560">MTATDELLRRNSEHEERWDGQVPGAPELRTAVVTCMDCRIDPARTLGLRAGEAHVLRNAGGIVTDDVLRSLSVSQRKLGTTEVMLMHHTRCGMGTFAEADFKQELEDETGQRPSWSVETFTDTERDLRQSVRRVLNSPFLTETTSVRAFVHDIDTDELREVDTAS</sequence>
<gene>
    <name evidence="9" type="ORF">CDG81_01735</name>
    <name evidence="10" type="ORF">IL38_19250</name>
</gene>
<dbReference type="RefSeq" id="WP_043576294.1">
    <property type="nucleotide sequence ID" value="NZ_CP022752.1"/>
</dbReference>
<dbReference type="GO" id="GO:0008270">
    <property type="term" value="F:zinc ion binding"/>
    <property type="evidence" value="ECO:0007669"/>
    <property type="project" value="InterPro"/>
</dbReference>
<evidence type="ECO:0000313" key="11">
    <source>
        <dbReference type="Proteomes" id="UP000029737"/>
    </source>
</evidence>
<proteinExistence type="inferred from homology"/>
<accession>A0A099D2T5</accession>
<evidence type="ECO:0000313" key="10">
    <source>
        <dbReference type="EMBL" id="KGI80266.1"/>
    </source>
</evidence>
<dbReference type="KEGG" id="aey:CDG81_01735"/>
<evidence type="ECO:0000256" key="3">
    <source>
        <dbReference type="ARBA" id="ARBA00022723"/>
    </source>
</evidence>
<dbReference type="Gene3D" id="3.40.1050.10">
    <property type="entry name" value="Carbonic anhydrase"/>
    <property type="match status" value="1"/>
</dbReference>
<keyword evidence="3 7" id="KW-0479">Metal-binding</keyword>
<comment type="cofactor">
    <cofactor evidence="7">
        <name>Zn(2+)</name>
        <dbReference type="ChEBI" id="CHEBI:29105"/>
    </cofactor>
    <text evidence="7">Binds 1 zinc ion per subunit.</text>
</comment>
<keyword evidence="4 7" id="KW-0862">Zinc</keyword>
<dbReference type="PANTHER" id="PTHR43175:SF3">
    <property type="entry name" value="CARBON DISULFIDE HYDROLASE"/>
    <property type="match status" value="1"/>
</dbReference>
<comment type="function">
    <text evidence="5">Catalyzes the reversible hydration of carbon dioxide to form bicarbonate.</text>
</comment>
<feature type="binding site" evidence="7">
    <location>
        <position position="37"/>
    </location>
    <ligand>
        <name>Zn(2+)</name>
        <dbReference type="ChEBI" id="CHEBI:29105"/>
    </ligand>
</feature>
<evidence type="ECO:0000313" key="9">
    <source>
        <dbReference type="EMBL" id="ASU77245.1"/>
    </source>
</evidence>
<evidence type="ECO:0000256" key="5">
    <source>
        <dbReference type="ARBA" id="ARBA00024993"/>
    </source>
</evidence>
<dbReference type="HOGENOM" id="CLU_084253_1_2_11"/>